<feature type="transmembrane region" description="Helical" evidence="6">
    <location>
        <begin position="240"/>
        <end position="258"/>
    </location>
</feature>
<protein>
    <submittedName>
        <fullName evidence="7">(S)-2,3-di-O-geranylgeranylglyceryl phosphate synthase</fullName>
    </submittedName>
</protein>
<keyword evidence="8" id="KW-1185">Reference proteome</keyword>
<evidence type="ECO:0000256" key="1">
    <source>
        <dbReference type="ARBA" id="ARBA00004141"/>
    </source>
</evidence>
<feature type="transmembrane region" description="Helical" evidence="6">
    <location>
        <begin position="169"/>
        <end position="190"/>
    </location>
</feature>
<proteinExistence type="predicted"/>
<feature type="transmembrane region" description="Helical" evidence="6">
    <location>
        <begin position="305"/>
        <end position="325"/>
    </location>
</feature>
<accession>A0A517YRF9</accession>
<evidence type="ECO:0000256" key="3">
    <source>
        <dbReference type="ARBA" id="ARBA00022692"/>
    </source>
</evidence>
<dbReference type="RefSeq" id="WP_145074945.1">
    <property type="nucleotide sequence ID" value="NZ_CP036425.1"/>
</dbReference>
<dbReference type="OrthoDB" id="2908954at2"/>
<name>A0A517YRF9_9BACT</name>
<feature type="transmembrane region" description="Helical" evidence="6">
    <location>
        <begin position="21"/>
        <end position="42"/>
    </location>
</feature>
<feature type="transmembrane region" description="Helical" evidence="6">
    <location>
        <begin position="98"/>
        <end position="118"/>
    </location>
</feature>
<dbReference type="EMBL" id="CP036425">
    <property type="protein sequence ID" value="QDU32804.1"/>
    <property type="molecule type" value="Genomic_DNA"/>
</dbReference>
<dbReference type="KEGG" id="pcor:KS4_08400"/>
<evidence type="ECO:0000313" key="7">
    <source>
        <dbReference type="EMBL" id="QDU32804.1"/>
    </source>
</evidence>
<dbReference type="GO" id="GO:0016020">
    <property type="term" value="C:membrane"/>
    <property type="evidence" value="ECO:0007669"/>
    <property type="project" value="UniProtKB-SubCell"/>
</dbReference>
<evidence type="ECO:0000313" key="8">
    <source>
        <dbReference type="Proteomes" id="UP000317369"/>
    </source>
</evidence>
<dbReference type="GO" id="GO:0016765">
    <property type="term" value="F:transferase activity, transferring alkyl or aryl (other than methyl) groups"/>
    <property type="evidence" value="ECO:0007669"/>
    <property type="project" value="InterPro"/>
</dbReference>
<dbReference type="InterPro" id="IPR044878">
    <property type="entry name" value="UbiA_sf"/>
</dbReference>
<dbReference type="Gene3D" id="1.10.357.140">
    <property type="entry name" value="UbiA prenyltransferase"/>
    <property type="match status" value="1"/>
</dbReference>
<evidence type="ECO:0000256" key="6">
    <source>
        <dbReference type="SAM" id="Phobius"/>
    </source>
</evidence>
<feature type="transmembrane region" description="Helical" evidence="6">
    <location>
        <begin position="202"/>
        <end position="220"/>
    </location>
</feature>
<reference evidence="7 8" key="1">
    <citation type="submission" date="2019-02" db="EMBL/GenBank/DDBJ databases">
        <title>Deep-cultivation of Planctomycetes and their phenomic and genomic characterization uncovers novel biology.</title>
        <authorList>
            <person name="Wiegand S."/>
            <person name="Jogler M."/>
            <person name="Boedeker C."/>
            <person name="Pinto D."/>
            <person name="Vollmers J."/>
            <person name="Rivas-Marin E."/>
            <person name="Kohn T."/>
            <person name="Peeters S.H."/>
            <person name="Heuer A."/>
            <person name="Rast P."/>
            <person name="Oberbeckmann S."/>
            <person name="Bunk B."/>
            <person name="Jeske O."/>
            <person name="Meyerdierks A."/>
            <person name="Storesund J.E."/>
            <person name="Kallscheuer N."/>
            <person name="Luecker S."/>
            <person name="Lage O.M."/>
            <person name="Pohl T."/>
            <person name="Merkel B.J."/>
            <person name="Hornburger P."/>
            <person name="Mueller R.-W."/>
            <person name="Bruemmer F."/>
            <person name="Labrenz M."/>
            <person name="Spormann A.M."/>
            <person name="Op den Camp H."/>
            <person name="Overmann J."/>
            <person name="Amann R."/>
            <person name="Jetten M.S.M."/>
            <person name="Mascher T."/>
            <person name="Medema M.H."/>
            <person name="Devos D.P."/>
            <person name="Kaster A.-K."/>
            <person name="Ovreas L."/>
            <person name="Rohde M."/>
            <person name="Galperin M.Y."/>
            <person name="Jogler C."/>
        </authorList>
    </citation>
    <scope>NUCLEOTIDE SEQUENCE [LARGE SCALE GENOMIC DNA]</scope>
    <source>
        <strain evidence="7 8">KS4</strain>
    </source>
</reference>
<gene>
    <name evidence="7" type="ORF">KS4_08400</name>
</gene>
<keyword evidence="4 6" id="KW-1133">Transmembrane helix</keyword>
<feature type="transmembrane region" description="Helical" evidence="6">
    <location>
        <begin position="146"/>
        <end position="163"/>
    </location>
</feature>
<keyword evidence="2" id="KW-1003">Cell membrane</keyword>
<evidence type="ECO:0000256" key="2">
    <source>
        <dbReference type="ARBA" id="ARBA00022475"/>
    </source>
</evidence>
<feature type="transmembrane region" description="Helical" evidence="6">
    <location>
        <begin position="279"/>
        <end position="299"/>
    </location>
</feature>
<feature type="transmembrane region" description="Helical" evidence="6">
    <location>
        <begin position="54"/>
        <end position="77"/>
    </location>
</feature>
<evidence type="ECO:0000256" key="5">
    <source>
        <dbReference type="ARBA" id="ARBA00023136"/>
    </source>
</evidence>
<evidence type="ECO:0000256" key="4">
    <source>
        <dbReference type="ARBA" id="ARBA00022989"/>
    </source>
</evidence>
<feature type="transmembrane region" description="Helical" evidence="6">
    <location>
        <begin position="124"/>
        <end position="139"/>
    </location>
</feature>
<dbReference type="AlphaFoldDB" id="A0A517YRF9"/>
<dbReference type="Proteomes" id="UP000317369">
    <property type="component" value="Chromosome"/>
</dbReference>
<dbReference type="Pfam" id="PF01040">
    <property type="entry name" value="UbiA"/>
    <property type="match status" value="1"/>
</dbReference>
<comment type="subcellular location">
    <subcellularLocation>
        <location evidence="1">Membrane</location>
        <topology evidence="1">Multi-pass membrane protein</topology>
    </subcellularLocation>
</comment>
<keyword evidence="5 6" id="KW-0472">Membrane</keyword>
<keyword evidence="3 6" id="KW-0812">Transmembrane</keyword>
<sequence length="337" mass="37044">MNHPSTKTRINLRDILHLFELGRGEVILTLIANIWLMTFILHRDDNGLTPILTLHLILVTLIALGLAGLGIALNDVLDARHDRAFAPKRPIPAGRVNVRFAIAAAVVSMIDAVAASIWLGELNTTITLITVGGILFYNLTGRFMPAVGVVSLGLITSLVMLIPDPRPEYAWPIILAMTHVMFCSTARHWLANKRPRLTAKDGFGICAGWLFWSMLIVGVLRPHENPIAQTATQAHIIRLMLGPVLAIIVFAIITSIMFGKAEKLNITTRRQLGLRYSRIAGLWLIVYDVAWLIGLGMYWQAIVMTALLLLAVLIICLGKIIHALIGSPPTFGLSDQL</sequence>
<dbReference type="InterPro" id="IPR000537">
    <property type="entry name" value="UbiA_prenyltransferase"/>
</dbReference>
<organism evidence="7 8">
    <name type="scientific">Poriferisphaera corsica</name>
    <dbReference type="NCBI Taxonomy" id="2528020"/>
    <lineage>
        <taxon>Bacteria</taxon>
        <taxon>Pseudomonadati</taxon>
        <taxon>Planctomycetota</taxon>
        <taxon>Phycisphaerae</taxon>
        <taxon>Phycisphaerales</taxon>
        <taxon>Phycisphaeraceae</taxon>
        <taxon>Poriferisphaera</taxon>
    </lineage>
</organism>